<reference evidence="2" key="2">
    <citation type="journal article" date="2019" name="IMA Fungus">
        <title>Genome sequencing and comparison of five Tilletia species to identify candidate genes for the detection of regulated species infecting wheat.</title>
        <authorList>
            <person name="Nguyen H.D.T."/>
            <person name="Sultana T."/>
            <person name="Kesanakurti P."/>
            <person name="Hambleton S."/>
        </authorList>
    </citation>
    <scope>NUCLEOTIDE SEQUENCE</scope>
    <source>
        <strain evidence="2">DAOMC 236416</strain>
    </source>
</reference>
<gene>
    <name evidence="2" type="ORF">A4X13_0g7908</name>
</gene>
<keyword evidence="3" id="KW-1185">Reference proteome</keyword>
<dbReference type="EMBL" id="LWDF02001139">
    <property type="protein sequence ID" value="KAE8240188.1"/>
    <property type="molecule type" value="Genomic_DNA"/>
</dbReference>
<reference evidence="2" key="1">
    <citation type="submission" date="2016-04" db="EMBL/GenBank/DDBJ databases">
        <authorList>
            <person name="Nguyen H.D."/>
            <person name="Samba Siva P."/>
            <person name="Cullis J."/>
            <person name="Levesque C.A."/>
            <person name="Hambleton S."/>
        </authorList>
    </citation>
    <scope>NUCLEOTIDE SEQUENCE</scope>
    <source>
        <strain evidence="2">DAOMC 236416</strain>
    </source>
</reference>
<comment type="caution">
    <text evidence="2">The sequence shown here is derived from an EMBL/GenBank/DDBJ whole genome shotgun (WGS) entry which is preliminary data.</text>
</comment>
<name>A0A177TET4_9BASI</name>
<proteinExistence type="predicted"/>
<sequence>MPTSRCALGLDGTSDALTTAISVSISHPISDTVFRAFSLNPWSLPPLAPPALAPVATPTLHRPNLSPVTSPSSPPPPYTPETSSRSSNPYGKPGRKRNRKKFAQRTPADVERQKRRRKNLSSLSEIGTYYLGKRGRPSSLTIYT</sequence>
<feature type="compositionally biased region" description="Low complexity" evidence="1">
    <location>
        <begin position="53"/>
        <end position="71"/>
    </location>
</feature>
<feature type="compositionally biased region" description="Basic residues" evidence="1">
    <location>
        <begin position="93"/>
        <end position="103"/>
    </location>
</feature>
<evidence type="ECO:0000313" key="2">
    <source>
        <dbReference type="EMBL" id="KAE8240188.1"/>
    </source>
</evidence>
<accession>A0A177TET4</accession>
<feature type="region of interest" description="Disordered" evidence="1">
    <location>
        <begin position="48"/>
        <end position="124"/>
    </location>
</feature>
<evidence type="ECO:0000256" key="1">
    <source>
        <dbReference type="SAM" id="MobiDB-lite"/>
    </source>
</evidence>
<organism evidence="2 3">
    <name type="scientific">Tilletia indica</name>
    <dbReference type="NCBI Taxonomy" id="43049"/>
    <lineage>
        <taxon>Eukaryota</taxon>
        <taxon>Fungi</taxon>
        <taxon>Dikarya</taxon>
        <taxon>Basidiomycota</taxon>
        <taxon>Ustilaginomycotina</taxon>
        <taxon>Exobasidiomycetes</taxon>
        <taxon>Tilletiales</taxon>
        <taxon>Tilletiaceae</taxon>
        <taxon>Tilletia</taxon>
    </lineage>
</organism>
<dbReference type="Proteomes" id="UP000077521">
    <property type="component" value="Unassembled WGS sequence"/>
</dbReference>
<dbReference type="AlphaFoldDB" id="A0A177TET4"/>
<evidence type="ECO:0000313" key="3">
    <source>
        <dbReference type="Proteomes" id="UP000077521"/>
    </source>
</evidence>
<protein>
    <submittedName>
        <fullName evidence="2">Uncharacterized protein</fullName>
    </submittedName>
</protein>